<proteinExistence type="predicted"/>
<accession>A0A124IFA7</accession>
<dbReference type="EMBL" id="LMXB01000031">
    <property type="protein sequence ID" value="KUO20825.1"/>
    <property type="molecule type" value="Genomic_DNA"/>
</dbReference>
<keyword evidence="3" id="KW-1185">Reference proteome</keyword>
<evidence type="ECO:0000313" key="2">
    <source>
        <dbReference type="EMBL" id="KUO20825.1"/>
    </source>
</evidence>
<evidence type="ECO:0000313" key="3">
    <source>
        <dbReference type="Proteomes" id="UP000053260"/>
    </source>
</evidence>
<protein>
    <submittedName>
        <fullName evidence="2">Uncharacterized protein</fullName>
    </submittedName>
</protein>
<dbReference type="Proteomes" id="UP000053260">
    <property type="component" value="Unassembled WGS sequence"/>
</dbReference>
<organism evidence="2 3">
    <name type="scientific">Streptomyces dysideae</name>
    <dbReference type="NCBI Taxonomy" id="909626"/>
    <lineage>
        <taxon>Bacteria</taxon>
        <taxon>Bacillati</taxon>
        <taxon>Actinomycetota</taxon>
        <taxon>Actinomycetes</taxon>
        <taxon>Kitasatosporales</taxon>
        <taxon>Streptomycetaceae</taxon>
        <taxon>Streptomyces</taxon>
    </lineage>
</organism>
<dbReference type="AlphaFoldDB" id="A0A124IFA7"/>
<dbReference type="STRING" id="909626.AQJ91_13070"/>
<comment type="caution">
    <text evidence="2">The sequence shown here is derived from an EMBL/GenBank/DDBJ whole genome shotgun (WGS) entry which is preliminary data.</text>
</comment>
<reference evidence="2 3" key="1">
    <citation type="submission" date="2015-10" db="EMBL/GenBank/DDBJ databases">
        <title>Draft genome sequence of Streptomyces sp. RV15, isolated from a marine sponge.</title>
        <authorList>
            <person name="Ruckert C."/>
            <person name="Abdelmohsen U.R."/>
            <person name="Winkler A."/>
            <person name="Hentschel U."/>
            <person name="Kalinowski J."/>
            <person name="Kampfer P."/>
            <person name="Glaeser S."/>
        </authorList>
    </citation>
    <scope>NUCLEOTIDE SEQUENCE [LARGE SCALE GENOMIC DNA]</scope>
    <source>
        <strain evidence="2 3">RV15</strain>
    </source>
</reference>
<feature type="coiled-coil region" evidence="1">
    <location>
        <begin position="11"/>
        <end position="52"/>
    </location>
</feature>
<gene>
    <name evidence="2" type="ORF">AQJ91_13070</name>
</gene>
<evidence type="ECO:0000256" key="1">
    <source>
        <dbReference type="SAM" id="Coils"/>
    </source>
</evidence>
<keyword evidence="1" id="KW-0175">Coiled coil</keyword>
<sequence>MFQELQAPPDIEALRAELAAAIKERDTALQLLSEAEQQRDAALRARDAARARTIVRSQEGQPDGPVGVRALLTASTIHGILEQAEQVCTLLRMTCDPDEAAALEHHVSAHPWRARLADALATIQAYAGAKQAAVALHGVAGPSLMNLQAYCRDATSGALLAVGDVALSESQHVSNNKRLLAERTFRVPKEVDPARRVVMAAHIRIGSGKPPAPRMHFFDDTDKSGMVVIGYLGAHLRNASTN</sequence>
<name>A0A124IFA7_9ACTN</name>